<dbReference type="Proteomes" id="UP001139486">
    <property type="component" value="Unassembled WGS sequence"/>
</dbReference>
<reference evidence="2" key="1">
    <citation type="submission" date="2022-05" db="EMBL/GenBank/DDBJ databases">
        <title>Sphingomonas sp. strain RP10 Genome sequencing and assembly.</title>
        <authorList>
            <person name="Kim I."/>
        </authorList>
    </citation>
    <scope>NUCLEOTIDE SEQUENCE</scope>
    <source>
        <strain evidence="2">RP10</strain>
    </source>
</reference>
<name>A0A9X2KR26_9SPHN</name>
<feature type="transmembrane region" description="Helical" evidence="1">
    <location>
        <begin position="6"/>
        <end position="27"/>
    </location>
</feature>
<keyword evidence="1" id="KW-1133">Transmembrane helix</keyword>
<keyword evidence="1" id="KW-0472">Membrane</keyword>
<evidence type="ECO:0000256" key="1">
    <source>
        <dbReference type="SAM" id="Phobius"/>
    </source>
</evidence>
<keyword evidence="1" id="KW-0812">Transmembrane</keyword>
<evidence type="ECO:0000313" key="2">
    <source>
        <dbReference type="EMBL" id="MCP3735612.1"/>
    </source>
</evidence>
<sequence>MGTDIINGLIGVIPGGGIATLAVWFALRKDAQCTALMKQMADLATAQAVSTSEVKGVLDRILDAVRTGARN</sequence>
<keyword evidence="3" id="KW-1185">Reference proteome</keyword>
<accession>A0A9X2KR26</accession>
<dbReference type="RefSeq" id="WP_254289611.1">
    <property type="nucleotide sequence ID" value="NZ_JAMLDY010000014.1"/>
</dbReference>
<proteinExistence type="predicted"/>
<dbReference type="AlphaFoldDB" id="A0A9X2KR26"/>
<evidence type="ECO:0000313" key="3">
    <source>
        <dbReference type="Proteomes" id="UP001139486"/>
    </source>
</evidence>
<gene>
    <name evidence="2" type="ORF">M9979_12085</name>
</gene>
<organism evidence="2 3">
    <name type="scientific">Sphingomonas liriopis</name>
    <dbReference type="NCBI Taxonomy" id="2949094"/>
    <lineage>
        <taxon>Bacteria</taxon>
        <taxon>Pseudomonadati</taxon>
        <taxon>Pseudomonadota</taxon>
        <taxon>Alphaproteobacteria</taxon>
        <taxon>Sphingomonadales</taxon>
        <taxon>Sphingomonadaceae</taxon>
        <taxon>Sphingomonas</taxon>
    </lineage>
</organism>
<comment type="caution">
    <text evidence="2">The sequence shown here is derived from an EMBL/GenBank/DDBJ whole genome shotgun (WGS) entry which is preliminary data.</text>
</comment>
<protein>
    <submittedName>
        <fullName evidence="2">Uncharacterized protein</fullName>
    </submittedName>
</protein>
<dbReference type="EMBL" id="JAMLDY010000014">
    <property type="protein sequence ID" value="MCP3735612.1"/>
    <property type="molecule type" value="Genomic_DNA"/>
</dbReference>